<name>D7BSW8_STRBB</name>
<reference evidence="1 2" key="1">
    <citation type="journal article" date="2010" name="J. Bacteriol.">
        <title>Genome sequence of the milbemycin-producing bacterium Streptomyces bingchenggensis.</title>
        <authorList>
            <person name="Wang X.J."/>
            <person name="Yan Y.J."/>
            <person name="Zhang B."/>
            <person name="An J."/>
            <person name="Wang J.J."/>
            <person name="Tian J."/>
            <person name="Jiang L."/>
            <person name="Chen Y.H."/>
            <person name="Huang S.X."/>
            <person name="Yin M."/>
            <person name="Zhang J."/>
            <person name="Gao A.L."/>
            <person name="Liu C.X."/>
            <person name="Zhu Z.X."/>
            <person name="Xiang W.S."/>
        </authorList>
    </citation>
    <scope>NUCLEOTIDE SEQUENCE [LARGE SCALE GENOMIC DNA]</scope>
    <source>
        <strain evidence="1 2">BCW-1</strain>
    </source>
</reference>
<sequence length="99" mass="10619">MADVTSTLPRREGQGEGLLLVVDVVEETALYWDRLGALRGFSSVGRSIGSPVAVGFVRILGPFEAGYEFTAYVLEQALAFLAAEEDVPRLLLPVVVLAP</sequence>
<dbReference type="RefSeq" id="WP_014172624.1">
    <property type="nucleotide sequence ID" value="NC_016582.1"/>
</dbReference>
<dbReference type="Proteomes" id="UP000000377">
    <property type="component" value="Chromosome"/>
</dbReference>
<keyword evidence="2" id="KW-1185">Reference proteome</keyword>
<dbReference type="AlphaFoldDB" id="D7BSW8"/>
<organism evidence="1 2">
    <name type="scientific">Streptomyces bingchenggensis (strain BCW-1)</name>
    <dbReference type="NCBI Taxonomy" id="749414"/>
    <lineage>
        <taxon>Bacteria</taxon>
        <taxon>Bacillati</taxon>
        <taxon>Actinomycetota</taxon>
        <taxon>Actinomycetes</taxon>
        <taxon>Kitasatosporales</taxon>
        <taxon>Streptomycetaceae</taxon>
        <taxon>Streptomyces</taxon>
    </lineage>
</organism>
<gene>
    <name evidence="1" type="ordered locus">SBI_00024</name>
</gene>
<dbReference type="EMBL" id="CP002047">
    <property type="protein sequence ID" value="ADI03145.1"/>
    <property type="molecule type" value="Genomic_DNA"/>
</dbReference>
<dbReference type="KEGG" id="sbh:SBI_00024"/>
<evidence type="ECO:0000313" key="1">
    <source>
        <dbReference type="EMBL" id="ADI03145.1"/>
    </source>
</evidence>
<accession>D7BSW8</accession>
<protein>
    <submittedName>
        <fullName evidence="1">Uncharacterized protein</fullName>
    </submittedName>
</protein>
<proteinExistence type="predicted"/>
<dbReference type="HOGENOM" id="CLU_2318794_0_0_11"/>
<evidence type="ECO:0000313" key="2">
    <source>
        <dbReference type="Proteomes" id="UP000000377"/>
    </source>
</evidence>